<evidence type="ECO:0000313" key="2">
    <source>
        <dbReference type="Proteomes" id="UP000821845"/>
    </source>
</evidence>
<dbReference type="Proteomes" id="UP000821845">
    <property type="component" value="Chromosome 2"/>
</dbReference>
<keyword evidence="2" id="KW-1185">Reference proteome</keyword>
<dbReference type="EMBL" id="CM023482">
    <property type="protein sequence ID" value="KAH6938926.1"/>
    <property type="molecule type" value="Genomic_DNA"/>
</dbReference>
<gene>
    <name evidence="1" type="ORF">HPB50_014862</name>
</gene>
<reference evidence="1" key="1">
    <citation type="submission" date="2020-05" db="EMBL/GenBank/DDBJ databases">
        <title>Large-scale comparative analyses of tick genomes elucidate their genetic diversity and vector capacities.</title>
        <authorList>
            <person name="Jia N."/>
            <person name="Wang J."/>
            <person name="Shi W."/>
            <person name="Du L."/>
            <person name="Sun Y."/>
            <person name="Zhan W."/>
            <person name="Jiang J."/>
            <person name="Wang Q."/>
            <person name="Zhang B."/>
            <person name="Ji P."/>
            <person name="Sakyi L.B."/>
            <person name="Cui X."/>
            <person name="Yuan T."/>
            <person name="Jiang B."/>
            <person name="Yang W."/>
            <person name="Lam T.T.-Y."/>
            <person name="Chang Q."/>
            <person name="Ding S."/>
            <person name="Wang X."/>
            <person name="Zhu J."/>
            <person name="Ruan X."/>
            <person name="Zhao L."/>
            <person name="Wei J."/>
            <person name="Que T."/>
            <person name="Du C."/>
            <person name="Cheng J."/>
            <person name="Dai P."/>
            <person name="Han X."/>
            <person name="Huang E."/>
            <person name="Gao Y."/>
            <person name="Liu J."/>
            <person name="Shao H."/>
            <person name="Ye R."/>
            <person name="Li L."/>
            <person name="Wei W."/>
            <person name="Wang X."/>
            <person name="Wang C."/>
            <person name="Yang T."/>
            <person name="Huo Q."/>
            <person name="Li W."/>
            <person name="Guo W."/>
            <person name="Chen H."/>
            <person name="Zhou L."/>
            <person name="Ni X."/>
            <person name="Tian J."/>
            <person name="Zhou Y."/>
            <person name="Sheng Y."/>
            <person name="Liu T."/>
            <person name="Pan Y."/>
            <person name="Xia L."/>
            <person name="Li J."/>
            <person name="Zhao F."/>
            <person name="Cao W."/>
        </authorList>
    </citation>
    <scope>NUCLEOTIDE SEQUENCE</scope>
    <source>
        <strain evidence="1">Hyas-2018</strain>
    </source>
</reference>
<proteinExistence type="predicted"/>
<sequence>MRRCPSGWNYGRSSSSAVSPDVCTSPWLKRTALSFTAAKSAASKQVKNSAAAFLHRLLRQHRCIVAADVNAEIARRPLLLNAIQESGNVKKISVIAARTTSWQANCVRRLVVSRRDTLEEVAVDCGCAENFARRVLANVVRDDGYILHVKTLDLSQANMNQLSAQKLISGLGKNKAIKELTVDNSIVTCGLQNAGEDFTRYLRLRKPKLNKLNITQTRNCRSLALKSLTAAVTRLNYLEEVNVYVWTMASKLTEKFSLVAQKCALRALRIERKTSNGEFMTDAEQPITRWLQALRTSTTLQELMIHL</sequence>
<name>A0ACB7SVD6_HYAAI</name>
<evidence type="ECO:0000313" key="1">
    <source>
        <dbReference type="EMBL" id="KAH6938926.1"/>
    </source>
</evidence>
<protein>
    <submittedName>
        <fullName evidence="1">Uncharacterized protein</fullName>
    </submittedName>
</protein>
<comment type="caution">
    <text evidence="1">The sequence shown here is derived from an EMBL/GenBank/DDBJ whole genome shotgun (WGS) entry which is preliminary data.</text>
</comment>
<organism evidence="1 2">
    <name type="scientific">Hyalomma asiaticum</name>
    <name type="common">Tick</name>
    <dbReference type="NCBI Taxonomy" id="266040"/>
    <lineage>
        <taxon>Eukaryota</taxon>
        <taxon>Metazoa</taxon>
        <taxon>Ecdysozoa</taxon>
        <taxon>Arthropoda</taxon>
        <taxon>Chelicerata</taxon>
        <taxon>Arachnida</taxon>
        <taxon>Acari</taxon>
        <taxon>Parasitiformes</taxon>
        <taxon>Ixodida</taxon>
        <taxon>Ixodoidea</taxon>
        <taxon>Ixodidae</taxon>
        <taxon>Hyalomminae</taxon>
        <taxon>Hyalomma</taxon>
    </lineage>
</organism>
<accession>A0ACB7SVD6</accession>